<proteinExistence type="predicted"/>
<dbReference type="InterPro" id="IPR009008">
    <property type="entry name" value="Val/Leu/Ile-tRNA-synth_edit"/>
</dbReference>
<dbReference type="GO" id="GO:0002161">
    <property type="term" value="F:aminoacyl-tRNA deacylase activity"/>
    <property type="evidence" value="ECO:0007669"/>
    <property type="project" value="InterPro"/>
</dbReference>
<dbReference type="NCBIfam" id="TIGR00422">
    <property type="entry name" value="valS"/>
    <property type="match status" value="1"/>
</dbReference>
<keyword evidence="7" id="KW-0067">ATP-binding</keyword>
<dbReference type="InterPro" id="IPR001412">
    <property type="entry name" value="aa-tRNA-synth_I_CS"/>
</dbReference>
<keyword evidence="10" id="KW-0030">Aminoacyl-tRNA synthetase</keyword>
<evidence type="ECO:0000259" key="13">
    <source>
        <dbReference type="Pfam" id="PF00133"/>
    </source>
</evidence>
<comment type="catalytic activity">
    <reaction evidence="12">
        <text>tRNA(Val) + L-valine + ATP = L-valyl-tRNA(Val) + AMP + diphosphate</text>
        <dbReference type="Rhea" id="RHEA:10704"/>
        <dbReference type="Rhea" id="RHEA-COMP:9672"/>
        <dbReference type="Rhea" id="RHEA-COMP:9708"/>
        <dbReference type="ChEBI" id="CHEBI:30616"/>
        <dbReference type="ChEBI" id="CHEBI:33019"/>
        <dbReference type="ChEBI" id="CHEBI:57762"/>
        <dbReference type="ChEBI" id="CHEBI:78442"/>
        <dbReference type="ChEBI" id="CHEBI:78537"/>
        <dbReference type="ChEBI" id="CHEBI:456215"/>
        <dbReference type="EC" id="6.1.1.9"/>
    </reaction>
</comment>
<reference evidence="14" key="1">
    <citation type="submission" date="2018-05" db="EMBL/GenBank/DDBJ databases">
        <authorList>
            <person name="Lanie J.A."/>
            <person name="Ng W.-L."/>
            <person name="Kazmierczak K.M."/>
            <person name="Andrzejewski T.M."/>
            <person name="Davidsen T.M."/>
            <person name="Wayne K.J."/>
            <person name="Tettelin H."/>
            <person name="Glass J.I."/>
            <person name="Rusch D."/>
            <person name="Podicherti R."/>
            <person name="Tsui H.-C.T."/>
            <person name="Winkler M.E."/>
        </authorList>
    </citation>
    <scope>NUCLEOTIDE SEQUENCE</scope>
</reference>
<dbReference type="SUPFAM" id="SSF52374">
    <property type="entry name" value="Nucleotidylyl transferase"/>
    <property type="match status" value="1"/>
</dbReference>
<name>A0A381VDT3_9ZZZZ</name>
<dbReference type="InterPro" id="IPR014729">
    <property type="entry name" value="Rossmann-like_a/b/a_fold"/>
</dbReference>
<accession>A0A381VDT3</accession>
<comment type="subunit">
    <text evidence="2">Monomer.</text>
</comment>
<evidence type="ECO:0000256" key="9">
    <source>
        <dbReference type="ARBA" id="ARBA00023054"/>
    </source>
</evidence>
<evidence type="ECO:0000313" key="14">
    <source>
        <dbReference type="EMBL" id="SVA38515.1"/>
    </source>
</evidence>
<keyword evidence="9" id="KW-0175">Coiled coil</keyword>
<dbReference type="CDD" id="cd00817">
    <property type="entry name" value="ValRS_core"/>
    <property type="match status" value="1"/>
</dbReference>
<dbReference type="FunFam" id="3.40.50.620:FF:000032">
    <property type="entry name" value="Valine--tRNA ligase"/>
    <property type="match status" value="1"/>
</dbReference>
<dbReference type="GO" id="GO:0004832">
    <property type="term" value="F:valine-tRNA ligase activity"/>
    <property type="evidence" value="ECO:0007669"/>
    <property type="project" value="UniProtKB-EC"/>
</dbReference>
<evidence type="ECO:0000256" key="2">
    <source>
        <dbReference type="ARBA" id="ARBA00011245"/>
    </source>
</evidence>
<feature type="non-terminal residue" evidence="14">
    <location>
        <position position="609"/>
    </location>
</feature>
<dbReference type="SUPFAM" id="SSF50677">
    <property type="entry name" value="ValRS/IleRS/LeuRS editing domain"/>
    <property type="match status" value="1"/>
</dbReference>
<dbReference type="NCBIfam" id="NF004349">
    <property type="entry name" value="PRK05729.1"/>
    <property type="match status" value="1"/>
</dbReference>
<evidence type="ECO:0000256" key="8">
    <source>
        <dbReference type="ARBA" id="ARBA00022917"/>
    </source>
</evidence>
<evidence type="ECO:0000256" key="7">
    <source>
        <dbReference type="ARBA" id="ARBA00022840"/>
    </source>
</evidence>
<keyword evidence="4" id="KW-0963">Cytoplasm</keyword>
<gene>
    <name evidence="14" type="ORF">METZ01_LOCUS91369</name>
</gene>
<dbReference type="PANTHER" id="PTHR11946">
    <property type="entry name" value="VALYL-TRNA SYNTHETASES"/>
    <property type="match status" value="1"/>
</dbReference>
<evidence type="ECO:0000256" key="10">
    <source>
        <dbReference type="ARBA" id="ARBA00023146"/>
    </source>
</evidence>
<feature type="domain" description="Aminoacyl-tRNA synthetase class Ia" evidence="13">
    <location>
        <begin position="438"/>
        <end position="560"/>
    </location>
</feature>
<dbReference type="EMBL" id="UINC01008561">
    <property type="protein sequence ID" value="SVA38515.1"/>
    <property type="molecule type" value="Genomic_DNA"/>
</dbReference>
<keyword evidence="5" id="KW-0436">Ligase</keyword>
<evidence type="ECO:0000256" key="12">
    <source>
        <dbReference type="ARBA" id="ARBA00047552"/>
    </source>
</evidence>
<dbReference type="EC" id="6.1.1.9" evidence="3"/>
<sequence>MSTPKLDKTYNWNKLEERWYQHWLDSNYFQGKTDSKEESYSIVIPPPNVTGILTMGHVLNNTIQDVLIRKARMEGKNVCWIPGTDHASIATESKVVQDLEEKGIKKDTLSREEFLKYAWDWKEKYGDIIINQLKKLGCSCDWDKQRFTMDKNYSRAVTTAFVKLYEEGLIYRGHRLVNWCPQSKSAISDEEVIHKEKDGKLWYFQYPIKETEDYLIVATTRPETMLGDTAVAVHPKDDRYSKLVGKTVILPLVGREIPIIADDYVDPEFGTGCIKVTPAHDRNDFSIGKRHDLEFINIMNEDASMNSEVPNKYQNMTRESARKAVVSDMNSENRIDKIEDYTHNIGYSERGNVPIEFYLSDQWYLKMEELAKPALEVVNSGEIKFYPNHWVKTYNHWINNINDWCISRQLWWGHQIPVWYHNDDSKKIHVSVDGPEDPENWMQDDDVLDTWASSWLWPFAVHNWPDENDDLNSFYPTNELVTGPDIIFFWVARMIMAGHRFTGKNPFKNVYFTSILRDETGKKFSKSLGNSPDPLELFKEYGTDAVRFGAMLMAPQGLDVLFSNSRLEIGRNFMNKLWNASRFVQMNIDEELISTVDLSKIELDIPERW</sequence>
<dbReference type="Pfam" id="PF00133">
    <property type="entry name" value="tRNA-synt_1"/>
    <property type="match status" value="2"/>
</dbReference>
<evidence type="ECO:0000256" key="11">
    <source>
        <dbReference type="ARBA" id="ARBA00029936"/>
    </source>
</evidence>
<dbReference type="InterPro" id="IPR002303">
    <property type="entry name" value="Valyl-tRNA_ligase"/>
</dbReference>
<dbReference type="AlphaFoldDB" id="A0A381VDT3"/>
<dbReference type="FunFam" id="3.90.740.10:FF:000005">
    <property type="entry name" value="Valine--tRNA ligase, mitochondrial"/>
    <property type="match status" value="1"/>
</dbReference>
<organism evidence="14">
    <name type="scientific">marine metagenome</name>
    <dbReference type="NCBI Taxonomy" id="408172"/>
    <lineage>
        <taxon>unclassified sequences</taxon>
        <taxon>metagenomes</taxon>
        <taxon>ecological metagenomes</taxon>
    </lineage>
</organism>
<dbReference type="PROSITE" id="PS00178">
    <property type="entry name" value="AA_TRNA_LIGASE_I"/>
    <property type="match status" value="1"/>
</dbReference>
<keyword evidence="8" id="KW-0648">Protein biosynthesis</keyword>
<dbReference type="Gene3D" id="3.40.50.620">
    <property type="entry name" value="HUPs"/>
    <property type="match status" value="2"/>
</dbReference>
<dbReference type="PANTHER" id="PTHR11946:SF93">
    <property type="entry name" value="VALINE--TRNA LIGASE, CHLOROPLASTIC_MITOCHONDRIAL 2"/>
    <property type="match status" value="1"/>
</dbReference>
<evidence type="ECO:0000256" key="6">
    <source>
        <dbReference type="ARBA" id="ARBA00022741"/>
    </source>
</evidence>
<feature type="domain" description="Aminoacyl-tRNA synthetase class Ia" evidence="13">
    <location>
        <begin position="19"/>
        <end position="426"/>
    </location>
</feature>
<keyword evidence="6" id="KW-0547">Nucleotide-binding</keyword>
<evidence type="ECO:0000256" key="3">
    <source>
        <dbReference type="ARBA" id="ARBA00013169"/>
    </source>
</evidence>
<dbReference type="GO" id="GO:0005829">
    <property type="term" value="C:cytosol"/>
    <property type="evidence" value="ECO:0007669"/>
    <property type="project" value="TreeGrafter"/>
</dbReference>
<dbReference type="Gene3D" id="1.10.730.10">
    <property type="entry name" value="Isoleucyl-tRNA Synthetase, Domain 1"/>
    <property type="match status" value="1"/>
</dbReference>
<comment type="subcellular location">
    <subcellularLocation>
        <location evidence="1">Cytoplasm</location>
    </subcellularLocation>
</comment>
<dbReference type="PRINTS" id="PR00986">
    <property type="entry name" value="TRNASYNTHVAL"/>
</dbReference>
<evidence type="ECO:0000256" key="1">
    <source>
        <dbReference type="ARBA" id="ARBA00004496"/>
    </source>
</evidence>
<dbReference type="GO" id="GO:0005524">
    <property type="term" value="F:ATP binding"/>
    <property type="evidence" value="ECO:0007669"/>
    <property type="project" value="UniProtKB-KW"/>
</dbReference>
<protein>
    <recommendedName>
        <fullName evidence="3">valine--tRNA ligase</fullName>
        <ecNumber evidence="3">6.1.1.9</ecNumber>
    </recommendedName>
    <alternativeName>
        <fullName evidence="11">Valyl-tRNA synthetase</fullName>
    </alternativeName>
</protein>
<evidence type="ECO:0000256" key="4">
    <source>
        <dbReference type="ARBA" id="ARBA00022490"/>
    </source>
</evidence>
<evidence type="ECO:0000256" key="5">
    <source>
        <dbReference type="ARBA" id="ARBA00022598"/>
    </source>
</evidence>
<dbReference type="InterPro" id="IPR002300">
    <property type="entry name" value="aa-tRNA-synth_Ia"/>
</dbReference>
<dbReference type="GO" id="GO:0006438">
    <property type="term" value="P:valyl-tRNA aminoacylation"/>
    <property type="evidence" value="ECO:0007669"/>
    <property type="project" value="InterPro"/>
</dbReference>